<dbReference type="PANTHER" id="PTHR32285">
    <property type="entry name" value="PROTEIN TRICHOME BIREFRINGENCE-LIKE 9-RELATED"/>
    <property type="match status" value="1"/>
</dbReference>
<keyword evidence="7" id="KW-0732">Signal</keyword>
<feature type="domain" description="Trichome birefringence-like C-terminal" evidence="8">
    <location>
        <begin position="101"/>
        <end position="363"/>
    </location>
</feature>
<comment type="caution">
    <text evidence="10">The sequence shown here is derived from an EMBL/GenBank/DDBJ whole genome shotgun (WGS) entry which is preliminary data.</text>
</comment>
<reference evidence="10" key="1">
    <citation type="submission" date="2023-10" db="EMBL/GenBank/DDBJ databases">
        <title>Chromosome-level genome of the transformable northern wattle, Acacia crassicarpa.</title>
        <authorList>
            <person name="Massaro I."/>
            <person name="Sinha N.R."/>
            <person name="Poethig S."/>
            <person name="Leichty A.R."/>
        </authorList>
    </citation>
    <scope>NUCLEOTIDE SEQUENCE</scope>
    <source>
        <strain evidence="10">Acra3RX</strain>
        <tissue evidence="10">Leaf</tissue>
    </source>
</reference>
<dbReference type="Pfam" id="PF13839">
    <property type="entry name" value="PC-Esterase"/>
    <property type="match status" value="1"/>
</dbReference>
<feature type="signal peptide" evidence="7">
    <location>
        <begin position="1"/>
        <end position="26"/>
    </location>
</feature>
<sequence length="367" mass="42952">MGSFSYFRLLFLLALFLLSSSCQTEAEELDSLGIRNITTSVGGTYRRSCNWFRGKWVYDASYPLYDPSSCPFIDPQFNCQKYGRPDTLYQKFRWQPFSCPLPRFNALNFLEKYRGKKIMFVGDSLSLNQFNSLACMIHAWVPNSRTTFNKMNALTSVTFEEYGLELNLYRTAYLVDLDHENVGRVLKLDSIKNGDAWRGMDVLVFNTWHWWTHTESSQPWEYMEADKKLYKDMNRFIAYYKGLTTWARWVNLNVDPAMTKVFFLGISPVHYQGREWNEPERSCMKEREPYFGVKYPGGTPMAWVVVNKVLGRIKKPVYFLDVTTLSQYRKDAHPEAYSELMDVDCSHWCLPGLPDTWNLLLHAALFS</sequence>
<dbReference type="Proteomes" id="UP001293593">
    <property type="component" value="Unassembled WGS sequence"/>
</dbReference>
<dbReference type="InterPro" id="IPR025846">
    <property type="entry name" value="TBL_N"/>
</dbReference>
<evidence type="ECO:0000256" key="7">
    <source>
        <dbReference type="SAM" id="SignalP"/>
    </source>
</evidence>
<protein>
    <recommendedName>
        <fullName evidence="12">Trichome birefringence-like N-terminal domain-containing protein</fullName>
    </recommendedName>
</protein>
<keyword evidence="3" id="KW-0812">Transmembrane</keyword>
<dbReference type="GO" id="GO:0016413">
    <property type="term" value="F:O-acetyltransferase activity"/>
    <property type="evidence" value="ECO:0007669"/>
    <property type="project" value="InterPro"/>
</dbReference>
<proteinExistence type="inferred from homology"/>
<evidence type="ECO:0000256" key="5">
    <source>
        <dbReference type="ARBA" id="ARBA00022989"/>
    </source>
</evidence>
<evidence type="ECO:0000259" key="9">
    <source>
        <dbReference type="Pfam" id="PF14416"/>
    </source>
</evidence>
<dbReference type="GO" id="GO:0005794">
    <property type="term" value="C:Golgi apparatus"/>
    <property type="evidence" value="ECO:0007669"/>
    <property type="project" value="TreeGrafter"/>
</dbReference>
<name>A0AAE1ITM4_9FABA</name>
<evidence type="ECO:0000259" key="8">
    <source>
        <dbReference type="Pfam" id="PF13839"/>
    </source>
</evidence>
<keyword evidence="11" id="KW-1185">Reference proteome</keyword>
<dbReference type="PANTHER" id="PTHR32285:SF71">
    <property type="entry name" value="PROTEIN TRICHOME BIREFRINGENCE-LIKE 39"/>
    <property type="match status" value="1"/>
</dbReference>
<evidence type="ECO:0000256" key="6">
    <source>
        <dbReference type="ARBA" id="ARBA00023136"/>
    </source>
</evidence>
<evidence type="ECO:0000256" key="3">
    <source>
        <dbReference type="ARBA" id="ARBA00022692"/>
    </source>
</evidence>
<dbReference type="EMBL" id="JAWXYG010000013">
    <property type="protein sequence ID" value="KAK4255584.1"/>
    <property type="molecule type" value="Genomic_DNA"/>
</dbReference>
<gene>
    <name evidence="10" type="ORF">QN277_008568</name>
</gene>
<accession>A0AAE1ITM4</accession>
<keyword evidence="5" id="KW-1133">Transmembrane helix</keyword>
<evidence type="ECO:0000313" key="11">
    <source>
        <dbReference type="Proteomes" id="UP001293593"/>
    </source>
</evidence>
<dbReference type="InterPro" id="IPR026057">
    <property type="entry name" value="TBL_C"/>
</dbReference>
<evidence type="ECO:0000256" key="2">
    <source>
        <dbReference type="ARBA" id="ARBA00007727"/>
    </source>
</evidence>
<keyword evidence="4" id="KW-0735">Signal-anchor</keyword>
<keyword evidence="6" id="KW-0472">Membrane</keyword>
<dbReference type="AlphaFoldDB" id="A0AAE1ITM4"/>
<evidence type="ECO:0008006" key="12">
    <source>
        <dbReference type="Google" id="ProtNLM"/>
    </source>
</evidence>
<feature type="domain" description="Trichome birefringence-like N-terminal" evidence="9">
    <location>
        <begin position="48"/>
        <end position="99"/>
    </location>
</feature>
<dbReference type="GO" id="GO:0016020">
    <property type="term" value="C:membrane"/>
    <property type="evidence" value="ECO:0007669"/>
    <property type="project" value="UniProtKB-SubCell"/>
</dbReference>
<organism evidence="10 11">
    <name type="scientific">Acacia crassicarpa</name>
    <name type="common">northern wattle</name>
    <dbReference type="NCBI Taxonomy" id="499986"/>
    <lineage>
        <taxon>Eukaryota</taxon>
        <taxon>Viridiplantae</taxon>
        <taxon>Streptophyta</taxon>
        <taxon>Embryophyta</taxon>
        <taxon>Tracheophyta</taxon>
        <taxon>Spermatophyta</taxon>
        <taxon>Magnoliopsida</taxon>
        <taxon>eudicotyledons</taxon>
        <taxon>Gunneridae</taxon>
        <taxon>Pentapetalae</taxon>
        <taxon>rosids</taxon>
        <taxon>fabids</taxon>
        <taxon>Fabales</taxon>
        <taxon>Fabaceae</taxon>
        <taxon>Caesalpinioideae</taxon>
        <taxon>mimosoid clade</taxon>
        <taxon>Acacieae</taxon>
        <taxon>Acacia</taxon>
    </lineage>
</organism>
<comment type="similarity">
    <text evidence="2">Belongs to the PC-esterase family. TBL subfamily.</text>
</comment>
<evidence type="ECO:0000313" key="10">
    <source>
        <dbReference type="EMBL" id="KAK4255584.1"/>
    </source>
</evidence>
<evidence type="ECO:0000256" key="1">
    <source>
        <dbReference type="ARBA" id="ARBA00004167"/>
    </source>
</evidence>
<evidence type="ECO:0000256" key="4">
    <source>
        <dbReference type="ARBA" id="ARBA00022968"/>
    </source>
</evidence>
<dbReference type="InterPro" id="IPR029962">
    <property type="entry name" value="TBL"/>
</dbReference>
<dbReference type="Pfam" id="PF14416">
    <property type="entry name" value="PMR5N"/>
    <property type="match status" value="1"/>
</dbReference>
<feature type="chain" id="PRO_5042248185" description="Trichome birefringence-like N-terminal domain-containing protein" evidence="7">
    <location>
        <begin position="27"/>
        <end position="367"/>
    </location>
</feature>
<comment type="subcellular location">
    <subcellularLocation>
        <location evidence="1">Membrane</location>
        <topology evidence="1">Single-pass membrane protein</topology>
    </subcellularLocation>
</comment>